<dbReference type="EMBL" id="JABFJV010000495">
    <property type="protein sequence ID" value="NOK39506.1"/>
    <property type="molecule type" value="Genomic_DNA"/>
</dbReference>
<accession>A0A3A8H8K0</accession>
<comment type="caution">
    <text evidence="1">The sequence shown here is derived from an EMBL/GenBank/DDBJ whole genome shotgun (WGS) entry which is preliminary data.</text>
</comment>
<evidence type="ECO:0000313" key="2">
    <source>
        <dbReference type="Proteomes" id="UP000563426"/>
    </source>
</evidence>
<reference evidence="1 2" key="1">
    <citation type="submission" date="2020-05" db="EMBL/GenBank/DDBJ databases">
        <authorList>
            <person name="Whitworth D."/>
        </authorList>
    </citation>
    <scope>NUCLEOTIDE SEQUENCE [LARGE SCALE GENOMIC DNA]</scope>
    <source>
        <strain evidence="1 2">AB043B</strain>
    </source>
</reference>
<gene>
    <name evidence="1" type="ORF">HMI49_40705</name>
</gene>
<dbReference type="OrthoDB" id="5383296at2"/>
<evidence type="ECO:0000313" key="1">
    <source>
        <dbReference type="EMBL" id="NOK39506.1"/>
    </source>
</evidence>
<keyword evidence="2" id="KW-1185">Reference proteome</keyword>
<dbReference type="Proteomes" id="UP000563426">
    <property type="component" value="Unassembled WGS sequence"/>
</dbReference>
<name>A0A3A8H8K0_9BACT</name>
<protein>
    <submittedName>
        <fullName evidence="1">Uncharacterized protein</fullName>
    </submittedName>
</protein>
<proteinExistence type="predicted"/>
<sequence length="138" mass="13660">MGGIGKVVSSIAKTVSNVAGGVANIAGKALNFVQNPMGAITGGLKGLAGGLLDKLPFGLGKLAKPFVDKFIDSGASLLAKGPLAGLSQLTKFAPTVQSIADIAGVVKQGADKVGALASQPAQQNVQNLFAHAQAALIN</sequence>
<dbReference type="AlphaFoldDB" id="A0A3A8H8K0"/>
<organism evidence="1 2">
    <name type="scientific">Corallococcus exercitus</name>
    <dbReference type="NCBI Taxonomy" id="2316736"/>
    <lineage>
        <taxon>Bacteria</taxon>
        <taxon>Pseudomonadati</taxon>
        <taxon>Myxococcota</taxon>
        <taxon>Myxococcia</taxon>
        <taxon>Myxococcales</taxon>
        <taxon>Cystobacterineae</taxon>
        <taxon>Myxococcaceae</taxon>
        <taxon>Corallococcus</taxon>
    </lineage>
</organism>
<dbReference type="RefSeq" id="WP_120530655.1">
    <property type="nucleotide sequence ID" value="NZ_JABFJV010000495.1"/>
</dbReference>